<evidence type="ECO:0000313" key="3">
    <source>
        <dbReference type="Proteomes" id="UP000050471"/>
    </source>
</evidence>
<gene>
    <name evidence="2" type="ORF">AKJ29_01965</name>
</gene>
<feature type="compositionally biased region" description="Basic and acidic residues" evidence="1">
    <location>
        <begin position="11"/>
        <end position="41"/>
    </location>
</feature>
<name>A0A0P7JNZ2_9RHOB</name>
<protein>
    <submittedName>
        <fullName evidence="2">Uncharacterized protein</fullName>
    </submittedName>
</protein>
<reference evidence="2 3" key="1">
    <citation type="submission" date="2015-09" db="EMBL/GenBank/DDBJ databases">
        <title>Draft genome sequence of Aliiroseovarius crassostreae CV919-312TSm, the causative agent of Roseovarius Oyster Disease (formerly Juvenile Oyster Disease).</title>
        <authorList>
            <person name="Kessner L."/>
            <person name="Spinard E."/>
            <person name="Nelson D."/>
        </authorList>
    </citation>
    <scope>NUCLEOTIDE SEQUENCE [LARGE SCALE GENOMIC DNA]</scope>
    <source>
        <strain evidence="2 3">CV919-312</strain>
    </source>
</reference>
<dbReference type="Proteomes" id="UP000050471">
    <property type="component" value="Unassembled WGS sequence"/>
</dbReference>
<evidence type="ECO:0000256" key="1">
    <source>
        <dbReference type="SAM" id="MobiDB-lite"/>
    </source>
</evidence>
<comment type="caution">
    <text evidence="2">The sequence shown here is derived from an EMBL/GenBank/DDBJ whole genome shotgun (WGS) entry which is preliminary data.</text>
</comment>
<feature type="region of interest" description="Disordered" evidence="1">
    <location>
        <begin position="1"/>
        <end position="105"/>
    </location>
</feature>
<feature type="compositionally biased region" description="Basic and acidic residues" evidence="1">
    <location>
        <begin position="75"/>
        <end position="89"/>
    </location>
</feature>
<dbReference type="RefSeq" id="WP_055190849.1">
    <property type="nucleotide sequence ID" value="NZ_FPBS01000030.1"/>
</dbReference>
<accession>A0A0P7JNZ2</accession>
<dbReference type="EMBL" id="LKBA01000008">
    <property type="protein sequence ID" value="KPN62935.1"/>
    <property type="molecule type" value="Genomic_DNA"/>
</dbReference>
<sequence>MALKRSSAFADKLEPIKPDPAKEEAFLDKAAEGAWHDRNVKPEGQGGDEPKANAKPEPTPKPASKPKAAKPKTKAKPEPVVEPKVEAEKLAATAPKKPARPAPVSASFPELVEQYTEAMRAGENLPLPPNPFFQKVDRHRVYTMCPVHTAAALQAYSDAKGYNQMWMAIDDLLRNAELYGPEGAQ</sequence>
<keyword evidence="3" id="KW-1185">Reference proteome</keyword>
<dbReference type="AlphaFoldDB" id="A0A0P7JNZ2"/>
<proteinExistence type="predicted"/>
<organism evidence="2 3">
    <name type="scientific">Aliiroseovarius crassostreae</name>
    <dbReference type="NCBI Taxonomy" id="154981"/>
    <lineage>
        <taxon>Bacteria</taxon>
        <taxon>Pseudomonadati</taxon>
        <taxon>Pseudomonadota</taxon>
        <taxon>Alphaproteobacteria</taxon>
        <taxon>Rhodobacterales</taxon>
        <taxon>Paracoccaceae</taxon>
        <taxon>Aliiroseovarius</taxon>
    </lineage>
</organism>
<feature type="compositionally biased region" description="Low complexity" evidence="1">
    <location>
        <begin position="90"/>
        <end position="105"/>
    </location>
</feature>
<evidence type="ECO:0000313" key="2">
    <source>
        <dbReference type="EMBL" id="KPN62935.1"/>
    </source>
</evidence>